<sequence length="369" mass="38825">MRGDADGGPGRYGESGREGERGAGRGGSGEALWFQVLGPVRALRDGKPLKLGSPQQRATLAVLLLHDGRPVSTSELVDALWGEEPPPRAVGTLRTYVSRLRSLLEPDRRSREPARLLVSAGDGYALRVPRAALDACELEDRVAAARRMRAAGQHAEAHAELTAALALSDGTPLAGLPGPYAGRQRDRLTELSVTAQEELFACALELGCHGETTAPLRAFAAEHPLREPAQALLMLALHRAGRQADALAVYEATRRTLVAELGVDPGRELAALHEGLLKGTPPLPSVGPGAHLSDAHLSGIRSADVRSADARSADVRSADVRLSDARWPHARSSGNQAPDEQTSDSWTSGSWASASRSSASRSPGSPAPG</sequence>
<dbReference type="Proteomes" id="UP001197114">
    <property type="component" value="Unassembled WGS sequence"/>
</dbReference>
<dbReference type="InterPro" id="IPR051677">
    <property type="entry name" value="AfsR-DnrI-RedD_regulator"/>
</dbReference>
<feature type="compositionally biased region" description="Basic and acidic residues" evidence="7">
    <location>
        <begin position="305"/>
        <end position="327"/>
    </location>
</feature>
<evidence type="ECO:0000256" key="7">
    <source>
        <dbReference type="SAM" id="MobiDB-lite"/>
    </source>
</evidence>
<evidence type="ECO:0000256" key="6">
    <source>
        <dbReference type="PROSITE-ProRule" id="PRU01091"/>
    </source>
</evidence>
<dbReference type="CDD" id="cd00383">
    <property type="entry name" value="trans_reg_C"/>
    <property type="match status" value="1"/>
</dbReference>
<evidence type="ECO:0000256" key="1">
    <source>
        <dbReference type="ARBA" id="ARBA00005820"/>
    </source>
</evidence>
<evidence type="ECO:0000313" key="10">
    <source>
        <dbReference type="Proteomes" id="UP001197114"/>
    </source>
</evidence>
<feature type="compositionally biased region" description="Basic and acidic residues" evidence="7">
    <location>
        <begin position="14"/>
        <end position="23"/>
    </location>
</feature>
<evidence type="ECO:0000256" key="5">
    <source>
        <dbReference type="ARBA" id="ARBA00023163"/>
    </source>
</evidence>
<dbReference type="PANTHER" id="PTHR35807">
    <property type="entry name" value="TRANSCRIPTIONAL REGULATOR REDD-RELATED"/>
    <property type="match status" value="1"/>
</dbReference>
<feature type="compositionally biased region" description="Gly residues" evidence="7">
    <location>
        <begin position="1"/>
        <end position="13"/>
    </location>
</feature>
<keyword evidence="2" id="KW-0902">Two-component regulatory system</keyword>
<dbReference type="InterPro" id="IPR001867">
    <property type="entry name" value="OmpR/PhoB-type_DNA-bd"/>
</dbReference>
<feature type="region of interest" description="Disordered" evidence="7">
    <location>
        <begin position="1"/>
        <end position="26"/>
    </location>
</feature>
<dbReference type="Pfam" id="PF00486">
    <property type="entry name" value="Trans_reg_C"/>
    <property type="match status" value="1"/>
</dbReference>
<dbReference type="Gene3D" id="1.25.40.10">
    <property type="entry name" value="Tetratricopeptide repeat domain"/>
    <property type="match status" value="1"/>
</dbReference>
<gene>
    <name evidence="9" type="ORF">GKQ77_27560</name>
</gene>
<feature type="domain" description="OmpR/PhoB-type" evidence="8">
    <location>
        <begin position="20"/>
        <end position="128"/>
    </location>
</feature>
<dbReference type="CDD" id="cd15831">
    <property type="entry name" value="BTAD"/>
    <property type="match status" value="1"/>
</dbReference>
<name>A0ABS6YWC8_9ACTN</name>
<organism evidence="9 10">
    <name type="scientific">Streptomyces anatolicus</name>
    <dbReference type="NCBI Taxonomy" id="2675858"/>
    <lineage>
        <taxon>Bacteria</taxon>
        <taxon>Bacillati</taxon>
        <taxon>Actinomycetota</taxon>
        <taxon>Actinomycetes</taxon>
        <taxon>Kitasatosporales</taxon>
        <taxon>Streptomycetaceae</taxon>
        <taxon>Streptomyces</taxon>
    </lineage>
</organism>
<keyword evidence="4 6" id="KW-0238">DNA-binding</keyword>
<dbReference type="InterPro" id="IPR005158">
    <property type="entry name" value="BTAD"/>
</dbReference>
<dbReference type="SMART" id="SM01043">
    <property type="entry name" value="BTAD"/>
    <property type="match status" value="1"/>
</dbReference>
<dbReference type="Gene3D" id="1.10.10.10">
    <property type="entry name" value="Winged helix-like DNA-binding domain superfamily/Winged helix DNA-binding domain"/>
    <property type="match status" value="1"/>
</dbReference>
<dbReference type="PROSITE" id="PS51755">
    <property type="entry name" value="OMPR_PHOB"/>
    <property type="match status" value="1"/>
</dbReference>
<feature type="region of interest" description="Disordered" evidence="7">
    <location>
        <begin position="305"/>
        <end position="369"/>
    </location>
</feature>
<dbReference type="SUPFAM" id="SSF46894">
    <property type="entry name" value="C-terminal effector domain of the bipartite response regulators"/>
    <property type="match status" value="1"/>
</dbReference>
<dbReference type="InterPro" id="IPR036388">
    <property type="entry name" value="WH-like_DNA-bd_sf"/>
</dbReference>
<evidence type="ECO:0000256" key="2">
    <source>
        <dbReference type="ARBA" id="ARBA00023012"/>
    </source>
</evidence>
<keyword evidence="3" id="KW-0805">Transcription regulation</keyword>
<protein>
    <recommendedName>
        <fullName evidence="8">OmpR/PhoB-type domain-containing protein</fullName>
    </recommendedName>
</protein>
<evidence type="ECO:0000256" key="3">
    <source>
        <dbReference type="ARBA" id="ARBA00023015"/>
    </source>
</evidence>
<keyword evidence="10" id="KW-1185">Reference proteome</keyword>
<dbReference type="SMART" id="SM00862">
    <property type="entry name" value="Trans_reg_C"/>
    <property type="match status" value="1"/>
</dbReference>
<reference evidence="9 10" key="1">
    <citation type="submission" date="2019-11" db="EMBL/GenBank/DDBJ databases">
        <authorList>
            <person name="Ay H."/>
        </authorList>
    </citation>
    <scope>NUCLEOTIDE SEQUENCE [LARGE SCALE GENOMIC DNA]</scope>
    <source>
        <strain evidence="9 10">BG9H</strain>
    </source>
</reference>
<keyword evidence="5" id="KW-0804">Transcription</keyword>
<feature type="non-terminal residue" evidence="9">
    <location>
        <position position="369"/>
    </location>
</feature>
<dbReference type="InterPro" id="IPR016032">
    <property type="entry name" value="Sig_transdc_resp-reg_C-effctor"/>
</dbReference>
<evidence type="ECO:0000256" key="4">
    <source>
        <dbReference type="ARBA" id="ARBA00023125"/>
    </source>
</evidence>
<dbReference type="PANTHER" id="PTHR35807:SF1">
    <property type="entry name" value="TRANSCRIPTIONAL REGULATOR REDD"/>
    <property type="match status" value="1"/>
</dbReference>
<feature type="compositionally biased region" description="Low complexity" evidence="7">
    <location>
        <begin position="343"/>
        <end position="369"/>
    </location>
</feature>
<accession>A0ABS6YWC8</accession>
<dbReference type="Pfam" id="PF03704">
    <property type="entry name" value="BTAD"/>
    <property type="match status" value="1"/>
</dbReference>
<comment type="caution">
    <text evidence="9">The sequence shown here is derived from an EMBL/GenBank/DDBJ whole genome shotgun (WGS) entry which is preliminary data.</text>
</comment>
<dbReference type="RefSeq" id="WP_219691659.1">
    <property type="nucleotide sequence ID" value="NZ_WMBF01000474.1"/>
</dbReference>
<dbReference type="InterPro" id="IPR011990">
    <property type="entry name" value="TPR-like_helical_dom_sf"/>
</dbReference>
<comment type="similarity">
    <text evidence="1">Belongs to the AfsR/DnrI/RedD regulatory family.</text>
</comment>
<proteinExistence type="inferred from homology"/>
<evidence type="ECO:0000313" key="9">
    <source>
        <dbReference type="EMBL" id="MBW5425274.1"/>
    </source>
</evidence>
<feature type="DNA-binding region" description="OmpR/PhoB-type" evidence="6">
    <location>
        <begin position="20"/>
        <end position="128"/>
    </location>
</feature>
<dbReference type="SUPFAM" id="SSF48452">
    <property type="entry name" value="TPR-like"/>
    <property type="match status" value="1"/>
</dbReference>
<dbReference type="EMBL" id="WMBF01000474">
    <property type="protein sequence ID" value="MBW5425274.1"/>
    <property type="molecule type" value="Genomic_DNA"/>
</dbReference>
<evidence type="ECO:0000259" key="8">
    <source>
        <dbReference type="PROSITE" id="PS51755"/>
    </source>
</evidence>